<dbReference type="RefSeq" id="WP_168869146.1">
    <property type="nucleotide sequence ID" value="NZ_JABAIA010000001.1"/>
</dbReference>
<evidence type="ECO:0000256" key="3">
    <source>
        <dbReference type="ARBA" id="ARBA00023082"/>
    </source>
</evidence>
<dbReference type="InterPro" id="IPR036388">
    <property type="entry name" value="WH-like_DNA-bd_sf"/>
</dbReference>
<gene>
    <name evidence="6" type="ORF">HGH92_02325</name>
</gene>
<evidence type="ECO:0000259" key="5">
    <source>
        <dbReference type="SMART" id="SM00421"/>
    </source>
</evidence>
<dbReference type="AlphaFoldDB" id="A0A847RJH1"/>
<dbReference type="InterPro" id="IPR007627">
    <property type="entry name" value="RNA_pol_sigma70_r2"/>
</dbReference>
<dbReference type="InterPro" id="IPR014284">
    <property type="entry name" value="RNA_pol_sigma-70_dom"/>
</dbReference>
<dbReference type="SUPFAM" id="SSF88946">
    <property type="entry name" value="Sigma2 domain of RNA polymerase sigma factors"/>
    <property type="match status" value="1"/>
</dbReference>
<dbReference type="NCBIfam" id="TIGR02985">
    <property type="entry name" value="Sig70_bacteroi1"/>
    <property type="match status" value="1"/>
</dbReference>
<keyword evidence="2" id="KW-0805">Transcription regulation</keyword>
<evidence type="ECO:0000313" key="7">
    <source>
        <dbReference type="Proteomes" id="UP000570474"/>
    </source>
</evidence>
<dbReference type="PANTHER" id="PTHR43133">
    <property type="entry name" value="RNA POLYMERASE ECF-TYPE SIGMA FACTO"/>
    <property type="match status" value="1"/>
</dbReference>
<evidence type="ECO:0000313" key="6">
    <source>
        <dbReference type="EMBL" id="NLR63132.1"/>
    </source>
</evidence>
<dbReference type="Gene3D" id="1.10.1740.10">
    <property type="match status" value="1"/>
</dbReference>
<evidence type="ECO:0000256" key="4">
    <source>
        <dbReference type="ARBA" id="ARBA00023163"/>
    </source>
</evidence>
<dbReference type="SUPFAM" id="SSF88659">
    <property type="entry name" value="Sigma3 and sigma4 domains of RNA polymerase sigma factors"/>
    <property type="match status" value="1"/>
</dbReference>
<dbReference type="Pfam" id="PF08281">
    <property type="entry name" value="Sigma70_r4_2"/>
    <property type="match status" value="1"/>
</dbReference>
<keyword evidence="4" id="KW-0804">Transcription</keyword>
<comment type="similarity">
    <text evidence="1">Belongs to the sigma-70 factor family. ECF subfamily.</text>
</comment>
<sequence>MPAYHVYEDSELLDFVKSGNEAAFDEIYRRHWHSLYHSAYYLLQEEAPAMDIVQDVFVWFWEHRDHLVLTSLRGYLLMAVRYKVANYFRRQKVRAAFAAESIMLSREEGACEQALELKELKAVIASFTAELPERCREVFQLSRQEHLSNREIARQLGVSEKTVENQLTIALKKLRVRLGSMSLLM</sequence>
<dbReference type="EMBL" id="JABAIA010000001">
    <property type="protein sequence ID" value="NLR63132.1"/>
    <property type="molecule type" value="Genomic_DNA"/>
</dbReference>
<dbReference type="InterPro" id="IPR013324">
    <property type="entry name" value="RNA_pol_sigma_r3/r4-like"/>
</dbReference>
<dbReference type="GO" id="GO:0003677">
    <property type="term" value="F:DNA binding"/>
    <property type="evidence" value="ECO:0007669"/>
    <property type="project" value="InterPro"/>
</dbReference>
<organism evidence="6 7">
    <name type="scientific">Chitinophaga varians</name>
    <dbReference type="NCBI Taxonomy" id="2202339"/>
    <lineage>
        <taxon>Bacteria</taxon>
        <taxon>Pseudomonadati</taxon>
        <taxon>Bacteroidota</taxon>
        <taxon>Chitinophagia</taxon>
        <taxon>Chitinophagales</taxon>
        <taxon>Chitinophagaceae</taxon>
        <taxon>Chitinophaga</taxon>
    </lineage>
</organism>
<feature type="domain" description="HTH luxR-type" evidence="5">
    <location>
        <begin position="128"/>
        <end position="182"/>
    </location>
</feature>
<keyword evidence="7" id="KW-1185">Reference proteome</keyword>
<dbReference type="PANTHER" id="PTHR43133:SF46">
    <property type="entry name" value="RNA POLYMERASE SIGMA-70 FACTOR ECF SUBFAMILY"/>
    <property type="match status" value="1"/>
</dbReference>
<dbReference type="GO" id="GO:0006352">
    <property type="term" value="P:DNA-templated transcription initiation"/>
    <property type="evidence" value="ECO:0007669"/>
    <property type="project" value="InterPro"/>
</dbReference>
<dbReference type="InterPro" id="IPR039425">
    <property type="entry name" value="RNA_pol_sigma-70-like"/>
</dbReference>
<keyword evidence="3" id="KW-0731">Sigma factor</keyword>
<evidence type="ECO:0000256" key="1">
    <source>
        <dbReference type="ARBA" id="ARBA00010641"/>
    </source>
</evidence>
<dbReference type="InterPro" id="IPR014327">
    <property type="entry name" value="RNA_pol_sigma70_bacteroid"/>
</dbReference>
<dbReference type="InterPro" id="IPR013325">
    <property type="entry name" value="RNA_pol_sigma_r2"/>
</dbReference>
<name>A0A847RJH1_9BACT</name>
<dbReference type="Proteomes" id="UP000570474">
    <property type="component" value="Unassembled WGS sequence"/>
</dbReference>
<dbReference type="Pfam" id="PF04542">
    <property type="entry name" value="Sigma70_r2"/>
    <property type="match status" value="1"/>
</dbReference>
<dbReference type="InterPro" id="IPR000792">
    <property type="entry name" value="Tscrpt_reg_LuxR_C"/>
</dbReference>
<proteinExistence type="inferred from homology"/>
<reference evidence="6 7" key="1">
    <citation type="submission" date="2020-04" db="EMBL/GenBank/DDBJ databases">
        <authorList>
            <person name="Yin C."/>
        </authorList>
    </citation>
    <scope>NUCLEOTIDE SEQUENCE [LARGE SCALE GENOMIC DNA]</scope>
    <source>
        <strain evidence="6 7">Ae27</strain>
    </source>
</reference>
<dbReference type="NCBIfam" id="TIGR02937">
    <property type="entry name" value="sigma70-ECF"/>
    <property type="match status" value="1"/>
</dbReference>
<dbReference type="Gene3D" id="1.10.10.10">
    <property type="entry name" value="Winged helix-like DNA-binding domain superfamily/Winged helix DNA-binding domain"/>
    <property type="match status" value="1"/>
</dbReference>
<dbReference type="GO" id="GO:0016987">
    <property type="term" value="F:sigma factor activity"/>
    <property type="evidence" value="ECO:0007669"/>
    <property type="project" value="UniProtKB-KW"/>
</dbReference>
<protein>
    <submittedName>
        <fullName evidence="6">RNA polymerase sigma-70 factor</fullName>
    </submittedName>
</protein>
<dbReference type="InterPro" id="IPR013249">
    <property type="entry name" value="RNA_pol_sigma70_r4_t2"/>
</dbReference>
<evidence type="ECO:0000256" key="2">
    <source>
        <dbReference type="ARBA" id="ARBA00023015"/>
    </source>
</evidence>
<accession>A0A847RJH1</accession>
<comment type="caution">
    <text evidence="6">The sequence shown here is derived from an EMBL/GenBank/DDBJ whole genome shotgun (WGS) entry which is preliminary data.</text>
</comment>
<dbReference type="SMART" id="SM00421">
    <property type="entry name" value="HTH_LUXR"/>
    <property type="match status" value="1"/>
</dbReference>